<protein>
    <submittedName>
        <fullName evidence="2">Uncharacterized protein</fullName>
    </submittedName>
</protein>
<keyword evidence="1" id="KW-0812">Transmembrane</keyword>
<dbReference type="Proteomes" id="UP001556617">
    <property type="component" value="Unassembled WGS sequence"/>
</dbReference>
<gene>
    <name evidence="2" type="ORF">AB3K24_00135</name>
</gene>
<name>A0ABV3S075_9LACO</name>
<keyword evidence="3" id="KW-1185">Reference proteome</keyword>
<evidence type="ECO:0000256" key="1">
    <source>
        <dbReference type="SAM" id="Phobius"/>
    </source>
</evidence>
<organism evidence="2 3">
    <name type="scientific">Leuconostoc aquikimchii</name>
    <dbReference type="NCBI Taxonomy" id="3236804"/>
    <lineage>
        <taxon>Bacteria</taxon>
        <taxon>Bacillati</taxon>
        <taxon>Bacillota</taxon>
        <taxon>Bacilli</taxon>
        <taxon>Lactobacillales</taxon>
        <taxon>Lactobacillaceae</taxon>
        <taxon>Leuconostoc</taxon>
    </lineage>
</organism>
<dbReference type="RefSeq" id="WP_367973014.1">
    <property type="nucleotide sequence ID" value="NZ_JBFPEQ010000001.1"/>
</dbReference>
<evidence type="ECO:0000313" key="3">
    <source>
        <dbReference type="Proteomes" id="UP001556617"/>
    </source>
</evidence>
<evidence type="ECO:0000313" key="2">
    <source>
        <dbReference type="EMBL" id="MEX0379771.1"/>
    </source>
</evidence>
<feature type="transmembrane region" description="Helical" evidence="1">
    <location>
        <begin position="62"/>
        <end position="85"/>
    </location>
</feature>
<keyword evidence="1" id="KW-1133">Transmembrane helix</keyword>
<comment type="caution">
    <text evidence="2">The sequence shown here is derived from an EMBL/GenBank/DDBJ whole genome shotgun (WGS) entry which is preliminary data.</text>
</comment>
<proteinExistence type="predicted"/>
<dbReference type="EMBL" id="JBFPER010000001">
    <property type="protein sequence ID" value="MEX0379771.1"/>
    <property type="molecule type" value="Genomic_DNA"/>
</dbReference>
<sequence length="103" mass="10533">MMVEVAGKDPKAAKQPGEIDSAVVFDIYMNNSPLAFAAMAKWTAEDEAKFKASLDSTLKVTAIAGVVALVAVGAVAILPVTAAIARKGVVSILEKSLGMLSAA</sequence>
<accession>A0ABV3S075</accession>
<reference evidence="2 3" key="1">
    <citation type="submission" date="2024-07" db="EMBL/GenBank/DDBJ databases">
        <authorList>
            <person name="Yun M."/>
        </authorList>
    </citation>
    <scope>NUCLEOTIDE SEQUENCE [LARGE SCALE GENOMIC DNA]</scope>
    <source>
        <strain evidence="2 3">MS01</strain>
    </source>
</reference>
<keyword evidence="1" id="KW-0472">Membrane</keyword>